<evidence type="ECO:0000256" key="10">
    <source>
        <dbReference type="SAM" id="MobiDB-lite"/>
    </source>
</evidence>
<evidence type="ECO:0000256" key="2">
    <source>
        <dbReference type="ARBA" id="ARBA00022490"/>
    </source>
</evidence>
<sequence length="562" mass="62818">MPVAFTEQTSYETLQTRKTQLQSYSTSAYTTRPTTAGSIGSSGEPHYFTPSEVSVHNSGHDLWISFLGRVYDLTSLYQEYKADPRVLPLLRNAGRDISHWFNPRTGEFKTQIHPLSNVPVPFTPEGLVPHIPPTFPSSNWNIEEAEMPWWMNDEQYCVGRLSSKTRKIRIVNTLTGDEDVLEVCGEESLNAIQDRYEALNAHARGYKWKRLGAILDMSLTLEGNGIADESARFQKLDMDDEHWLPAIHLYFADDLTVAYVAIWSYLIPILAQNYLLSDQDLKKRYGAKWALVTGGSSGIGACIVKKLASQGINVVVVALDNNLLPELIHQVKQTYPNVEFRSVGADLSAENSDTYMEKIKDATKDIEVQLVFNNAGYIMPGLFALLPLDTVMKNYHTNATSSVYITHHFTRLMIERKQKGLVEFTSSSASFMPSPTQTMYAPTKSFITNLGANLAAELREDGIDVVVMHPSPVNTNFFENAKGVAAVLFFKRHSYGPEVICDAIFASAGRVIIYDQGYFSISLKLLLKALDWNLLVTVFSYGLATNGDYKNLRAKGMAGLKK</sequence>
<keyword evidence="3" id="KW-0349">Heme</keyword>
<dbReference type="GO" id="GO:0046872">
    <property type="term" value="F:metal ion binding"/>
    <property type="evidence" value="ECO:0007669"/>
    <property type="project" value="UniProtKB-KW"/>
</dbReference>
<evidence type="ECO:0000256" key="8">
    <source>
        <dbReference type="ARBA" id="ARBA00040649"/>
    </source>
</evidence>
<proteinExistence type="predicted"/>
<dbReference type="Gene3D" id="3.40.50.720">
    <property type="entry name" value="NAD(P)-binding Rossmann-like Domain"/>
    <property type="match status" value="1"/>
</dbReference>
<dbReference type="InterPro" id="IPR052320">
    <property type="entry name" value="Cytochrome_b5_domain"/>
</dbReference>
<gene>
    <name evidence="12" type="ORF">SmJEL517_g04796</name>
</gene>
<feature type="region of interest" description="Disordered" evidence="10">
    <location>
        <begin position="22"/>
        <end position="43"/>
    </location>
</feature>
<feature type="domain" description="Cytochrome b5 heme-binding" evidence="11">
    <location>
        <begin position="45"/>
        <end position="114"/>
    </location>
</feature>
<dbReference type="OrthoDB" id="260091at2759"/>
<dbReference type="GO" id="GO:0005930">
    <property type="term" value="C:axoneme"/>
    <property type="evidence" value="ECO:0007669"/>
    <property type="project" value="UniProtKB-SubCell"/>
</dbReference>
<evidence type="ECO:0000256" key="9">
    <source>
        <dbReference type="ARBA" id="ARBA00046139"/>
    </source>
</evidence>
<keyword evidence="4" id="KW-0479">Metal-binding</keyword>
<dbReference type="InterPro" id="IPR036291">
    <property type="entry name" value="NAD(P)-bd_dom_sf"/>
</dbReference>
<keyword evidence="5" id="KW-0408">Iron</keyword>
<dbReference type="SUPFAM" id="SSF51735">
    <property type="entry name" value="NAD(P)-binding Rossmann-fold domains"/>
    <property type="match status" value="1"/>
</dbReference>
<accession>A0A507BYM3</accession>
<dbReference type="Pfam" id="PF00173">
    <property type="entry name" value="Cyt-b5"/>
    <property type="match status" value="1"/>
</dbReference>
<reference evidence="12 13" key="1">
    <citation type="journal article" date="2019" name="Sci. Rep.">
        <title>Comparative genomics of chytrid fungi reveal insights into the obligate biotrophic and pathogenic lifestyle of Synchytrium endobioticum.</title>
        <authorList>
            <person name="van de Vossenberg B.T.L.H."/>
            <person name="Warris S."/>
            <person name="Nguyen H.D.T."/>
            <person name="van Gent-Pelzer M.P.E."/>
            <person name="Joly D.L."/>
            <person name="van de Geest H.C."/>
            <person name="Bonants P.J.M."/>
            <person name="Smith D.S."/>
            <person name="Levesque C.A."/>
            <person name="van der Lee T.A.J."/>
        </authorList>
    </citation>
    <scope>NUCLEOTIDE SEQUENCE [LARGE SCALE GENOMIC DNA]</scope>
    <source>
        <strain evidence="12 13">JEL517</strain>
    </source>
</reference>
<dbReference type="InterPro" id="IPR001199">
    <property type="entry name" value="Cyt_B5-like_heme/steroid-bd"/>
</dbReference>
<dbReference type="PANTHER" id="PTHR21281">
    <property type="entry name" value="CYTOCHROME B5 DOMAIN-CONTAINING PROTEIN 1"/>
    <property type="match status" value="1"/>
</dbReference>
<dbReference type="Gene3D" id="3.10.120.10">
    <property type="entry name" value="Cytochrome b5-like heme/steroid binding domain"/>
    <property type="match status" value="1"/>
</dbReference>
<dbReference type="PROSITE" id="PS50255">
    <property type="entry name" value="CYTOCHROME_B5_2"/>
    <property type="match status" value="1"/>
</dbReference>
<evidence type="ECO:0000256" key="5">
    <source>
        <dbReference type="ARBA" id="ARBA00023004"/>
    </source>
</evidence>
<dbReference type="STRING" id="1806994.A0A507BYM3"/>
<dbReference type="Pfam" id="PF00106">
    <property type="entry name" value="adh_short"/>
    <property type="match status" value="1"/>
</dbReference>
<dbReference type="InterPro" id="IPR036400">
    <property type="entry name" value="Cyt_B5-like_heme/steroid_sf"/>
</dbReference>
<dbReference type="RefSeq" id="XP_031023265.1">
    <property type="nucleotide sequence ID" value="XM_031170724.1"/>
</dbReference>
<evidence type="ECO:0000259" key="11">
    <source>
        <dbReference type="PROSITE" id="PS50255"/>
    </source>
</evidence>
<name>A0A507BYM3_9FUNG</name>
<evidence type="ECO:0000256" key="1">
    <source>
        <dbReference type="ARBA" id="ARBA00004430"/>
    </source>
</evidence>
<evidence type="ECO:0000313" key="13">
    <source>
        <dbReference type="Proteomes" id="UP000319731"/>
    </source>
</evidence>
<evidence type="ECO:0000256" key="7">
    <source>
        <dbReference type="ARBA" id="ARBA00023273"/>
    </source>
</evidence>
<evidence type="ECO:0000256" key="4">
    <source>
        <dbReference type="ARBA" id="ARBA00022723"/>
    </source>
</evidence>
<evidence type="ECO:0000313" key="12">
    <source>
        <dbReference type="EMBL" id="TPX31969.1"/>
    </source>
</evidence>
<dbReference type="PRINTS" id="PR00081">
    <property type="entry name" value="GDHRDH"/>
</dbReference>
<dbReference type="SUPFAM" id="SSF55856">
    <property type="entry name" value="Cytochrome b5-like heme/steroid binding domain"/>
    <property type="match status" value="1"/>
</dbReference>
<comment type="function">
    <text evidence="9">Radial spoke stalk protein that binds heme under oxidizing conditions. Required for the coordinated beating of multiple cilia maybe by functioning in a redox signaling pathway.</text>
</comment>
<evidence type="ECO:0000256" key="6">
    <source>
        <dbReference type="ARBA" id="ARBA00023212"/>
    </source>
</evidence>
<comment type="caution">
    <text evidence="12">The sequence shown here is derived from an EMBL/GenBank/DDBJ whole genome shotgun (WGS) entry which is preliminary data.</text>
</comment>
<feature type="compositionally biased region" description="Polar residues" evidence="10">
    <location>
        <begin position="22"/>
        <end position="41"/>
    </location>
</feature>
<comment type="subcellular location">
    <subcellularLocation>
        <location evidence="1">Cytoplasm</location>
        <location evidence="1">Cytoskeleton</location>
        <location evidence="1">Cilium axoneme</location>
    </subcellularLocation>
</comment>
<dbReference type="EMBL" id="QEAO01000036">
    <property type="protein sequence ID" value="TPX31969.1"/>
    <property type="molecule type" value="Genomic_DNA"/>
</dbReference>
<protein>
    <recommendedName>
        <fullName evidence="8">Cytochrome b5 domain-containing protein 1</fullName>
    </recommendedName>
</protein>
<evidence type="ECO:0000256" key="3">
    <source>
        <dbReference type="ARBA" id="ARBA00022617"/>
    </source>
</evidence>
<keyword evidence="6" id="KW-0206">Cytoskeleton</keyword>
<dbReference type="SMART" id="SM01117">
    <property type="entry name" value="Cyt-b5"/>
    <property type="match status" value="1"/>
</dbReference>
<dbReference type="PANTHER" id="PTHR21281:SF0">
    <property type="entry name" value="CYTOCHROME B5 DOMAIN-CONTAINING PROTEIN 1"/>
    <property type="match status" value="1"/>
</dbReference>
<dbReference type="CDD" id="cd05233">
    <property type="entry name" value="SDR_c"/>
    <property type="match status" value="1"/>
</dbReference>
<dbReference type="Proteomes" id="UP000319731">
    <property type="component" value="Unassembled WGS sequence"/>
</dbReference>
<dbReference type="GeneID" id="42006021"/>
<dbReference type="AlphaFoldDB" id="A0A507BYM3"/>
<keyword evidence="7" id="KW-0966">Cell projection</keyword>
<keyword evidence="2" id="KW-0963">Cytoplasm</keyword>
<keyword evidence="13" id="KW-1185">Reference proteome</keyword>
<organism evidence="12 13">
    <name type="scientific">Synchytrium microbalum</name>
    <dbReference type="NCBI Taxonomy" id="1806994"/>
    <lineage>
        <taxon>Eukaryota</taxon>
        <taxon>Fungi</taxon>
        <taxon>Fungi incertae sedis</taxon>
        <taxon>Chytridiomycota</taxon>
        <taxon>Chytridiomycota incertae sedis</taxon>
        <taxon>Chytridiomycetes</taxon>
        <taxon>Synchytriales</taxon>
        <taxon>Synchytriaceae</taxon>
        <taxon>Synchytrium</taxon>
    </lineage>
</organism>
<dbReference type="InterPro" id="IPR002347">
    <property type="entry name" value="SDR_fam"/>
</dbReference>